<dbReference type="Proteomes" id="UP000198620">
    <property type="component" value="Unassembled WGS sequence"/>
</dbReference>
<dbReference type="OrthoDB" id="5242428at2"/>
<dbReference type="EMBL" id="FOBH01000001">
    <property type="protein sequence ID" value="SEK35769.1"/>
    <property type="molecule type" value="Genomic_DNA"/>
</dbReference>
<dbReference type="RefSeq" id="WP_143053020.1">
    <property type="nucleotide sequence ID" value="NZ_FOBH01000001.1"/>
</dbReference>
<reference evidence="2 3" key="1">
    <citation type="submission" date="2016-10" db="EMBL/GenBank/DDBJ databases">
        <authorList>
            <person name="de Groot N.N."/>
        </authorList>
    </citation>
    <scope>NUCLEOTIDE SEQUENCE [LARGE SCALE GENOMIC DNA]</scope>
    <source>
        <strain evidence="2 3">Nv1</strain>
    </source>
</reference>
<keyword evidence="3" id="KW-1185">Reference proteome</keyword>
<proteinExistence type="predicted"/>
<protein>
    <submittedName>
        <fullName evidence="2">Glycosyl transferases group 1</fullName>
    </submittedName>
</protein>
<evidence type="ECO:0000313" key="3">
    <source>
        <dbReference type="Proteomes" id="UP000198620"/>
    </source>
</evidence>
<accession>A0A1H7GCB9</accession>
<gene>
    <name evidence="2" type="ORF">SAMN05216387_101238</name>
</gene>
<evidence type="ECO:0000259" key="1">
    <source>
        <dbReference type="Pfam" id="PF13524"/>
    </source>
</evidence>
<feature type="domain" description="Spore protein YkvP/CgeB glycosyl transferase-like" evidence="1">
    <location>
        <begin position="191"/>
        <end position="291"/>
    </location>
</feature>
<name>A0A1H7GCB9_9PROT</name>
<keyword evidence="2" id="KW-0808">Transferase</keyword>
<organism evidence="2 3">
    <name type="scientific">Nitrosovibrio tenuis</name>
    <dbReference type="NCBI Taxonomy" id="1233"/>
    <lineage>
        <taxon>Bacteria</taxon>
        <taxon>Pseudomonadati</taxon>
        <taxon>Pseudomonadota</taxon>
        <taxon>Betaproteobacteria</taxon>
        <taxon>Nitrosomonadales</taxon>
        <taxon>Nitrosomonadaceae</taxon>
        <taxon>Nitrosovibrio</taxon>
    </lineage>
</organism>
<dbReference type="STRING" id="1233.SAMN05216387_101238"/>
<dbReference type="GO" id="GO:0016740">
    <property type="term" value="F:transferase activity"/>
    <property type="evidence" value="ECO:0007669"/>
    <property type="project" value="UniProtKB-KW"/>
</dbReference>
<dbReference type="Pfam" id="PF13524">
    <property type="entry name" value="Glyco_trans_1_2"/>
    <property type="match status" value="1"/>
</dbReference>
<dbReference type="InterPro" id="IPR055259">
    <property type="entry name" value="YkvP/CgeB_Glyco_trans-like"/>
</dbReference>
<sequence>MTSSSNEKLKIAIISQPEYFRFCYEDELNIFGDVREYPLHSGMSAADYSNLINFNADINIFFRPELISIDVLNRLRGIKVALSSEPFPRYIDGKLNYTKDSIFRYLSFRAIRYLPYDYVFHYDESSLNFIQSDGLFLSGAFVFPVATKTYIPTPAVPNWDFFFIGRSTSHREDYFGSLKHHFHFLHICHGIAGKALVDYINRSKICLNIHAEAEISWEPRMQMLLSCGAFVISEKITPNKFLRPGVDYIEVGSPREAYTASEYFLKHEEERLRIAQSARDTIVELLNAEHSFRMLITGILNKSSPRFDAKKPRMSIHLIDKAVQIFRVARKRMTLI</sequence>
<dbReference type="AlphaFoldDB" id="A0A1H7GCB9"/>
<evidence type="ECO:0000313" key="2">
    <source>
        <dbReference type="EMBL" id="SEK35769.1"/>
    </source>
</evidence>